<protein>
    <recommendedName>
        <fullName evidence="2">RNA polymerase II holoenzyme cyclin-like subunit</fullName>
    </recommendedName>
</protein>
<feature type="domain" description="Cyclin-like" evidence="5">
    <location>
        <begin position="163"/>
        <end position="270"/>
    </location>
</feature>
<feature type="region of interest" description="Disordered" evidence="4">
    <location>
        <begin position="416"/>
        <end position="453"/>
    </location>
</feature>
<feature type="compositionally biased region" description="Pro residues" evidence="4">
    <location>
        <begin position="110"/>
        <end position="126"/>
    </location>
</feature>
<dbReference type="CDD" id="cd20546">
    <property type="entry name" value="CYCLIN_SpCG1C_ScCTK2-like_rpt2"/>
    <property type="match status" value="1"/>
</dbReference>
<dbReference type="InterPro" id="IPR036915">
    <property type="entry name" value="Cyclin-like_sf"/>
</dbReference>
<feature type="domain" description="Cyclin-like" evidence="5">
    <location>
        <begin position="283"/>
        <end position="369"/>
    </location>
</feature>
<dbReference type="AlphaFoldDB" id="S3CEY3"/>
<evidence type="ECO:0000259" key="5">
    <source>
        <dbReference type="SMART" id="SM00385"/>
    </source>
</evidence>
<dbReference type="PANTHER" id="PTHR10026">
    <property type="entry name" value="CYCLIN"/>
    <property type="match status" value="1"/>
</dbReference>
<accession>S3CEY3</accession>
<dbReference type="VEuPathDB" id="FungiDB:F503_00022"/>
<sequence>MASIDRFRPAREGYQPPTVRQGQAPGQAPPAGGAPGSAAVPPPSAIPERMSQSVSPSRRNANAHVPPAVPSPPVSSRTSPPAHSHAQRHPHPPSQLGKPPIRADASTPTRLPPPPPAPTAPPPGQPPFASQWYYTEEELASTPSVLHGITPADERERRAKGVNFIYQAGIAVQPQPLPQVTLFVAAVFFHRFYMRYSCVEERGGVHHYNIAATALFLANKTEENCFKTKHLIVAVAKVAQKNMNLIVDEQSKEYWRWRDSILTYEELMLEILTFDLNVTNPYDQLWQQLRALGQLGCKPVREAAWSFLNDAGLTQLPLQLDARDLAAASIFFASVVSNEKLEDVQGQRWWQHVRGDEARMVRATLVIIEFYNENPLKRQHTGIRAAATSSSMAEASAGSASPAYHLELTRRPPVDLAAGMYDGSTGSVSRDVTPMELDRQSQSQSQTQTQTQTQTLTQAASVVATAPGGSDAALKAVANNLDNGLHPVDGAQQNGSGSAARENGNSNGKREMEEGEYVSSPPAAKRPRTVSYEERERSRERSRDRNGDRGRDHARRQDRSPSRSRSRDGSRSLSYGS</sequence>
<dbReference type="EMBL" id="KE148158">
    <property type="protein sequence ID" value="EPE04868.1"/>
    <property type="molecule type" value="Genomic_DNA"/>
</dbReference>
<dbReference type="Proteomes" id="UP000016923">
    <property type="component" value="Unassembled WGS sequence"/>
</dbReference>
<reference evidence="6 7" key="1">
    <citation type="journal article" date="2013" name="BMC Genomics">
        <title>The genome and transcriptome of the pine saprophyte Ophiostoma piceae, and a comparison with the bark beetle-associated pine pathogen Grosmannia clavigera.</title>
        <authorList>
            <person name="Haridas S."/>
            <person name="Wang Y."/>
            <person name="Lim L."/>
            <person name="Massoumi Alamouti S."/>
            <person name="Jackman S."/>
            <person name="Docking R."/>
            <person name="Robertson G."/>
            <person name="Birol I."/>
            <person name="Bohlmann J."/>
            <person name="Breuil C."/>
        </authorList>
    </citation>
    <scope>NUCLEOTIDE SEQUENCE [LARGE SCALE GENOMIC DNA]</scope>
    <source>
        <strain evidence="6 7">UAMH 11346</strain>
    </source>
</reference>
<evidence type="ECO:0000256" key="2">
    <source>
        <dbReference type="ARBA" id="ARBA00014912"/>
    </source>
</evidence>
<comment type="similarity">
    <text evidence="1">Belongs to the cyclin family. Cyclin C subfamily.</text>
</comment>
<feature type="compositionally biased region" description="Low complexity" evidence="4">
    <location>
        <begin position="21"/>
        <end position="39"/>
    </location>
</feature>
<evidence type="ECO:0000313" key="7">
    <source>
        <dbReference type="Proteomes" id="UP000016923"/>
    </source>
</evidence>
<name>S3CEY3_OPHP1</name>
<proteinExistence type="inferred from homology"/>
<keyword evidence="3" id="KW-0195">Cyclin</keyword>
<feature type="compositionally biased region" description="Basic and acidic residues" evidence="4">
    <location>
        <begin position="531"/>
        <end position="570"/>
    </location>
</feature>
<keyword evidence="7" id="KW-1185">Reference proteome</keyword>
<gene>
    <name evidence="6" type="ORF">F503_00022</name>
</gene>
<dbReference type="InterPro" id="IPR013763">
    <property type="entry name" value="Cyclin-like_dom"/>
</dbReference>
<feature type="compositionally biased region" description="Basic and acidic residues" evidence="4">
    <location>
        <begin position="1"/>
        <end position="11"/>
    </location>
</feature>
<evidence type="ECO:0000256" key="4">
    <source>
        <dbReference type="SAM" id="MobiDB-lite"/>
    </source>
</evidence>
<feature type="region of interest" description="Disordered" evidence="4">
    <location>
        <begin position="484"/>
        <end position="577"/>
    </location>
</feature>
<dbReference type="Pfam" id="PF00134">
    <property type="entry name" value="Cyclin_N"/>
    <property type="match status" value="1"/>
</dbReference>
<evidence type="ECO:0000256" key="3">
    <source>
        <dbReference type="RuleBase" id="RU000383"/>
    </source>
</evidence>
<organism evidence="6 7">
    <name type="scientific">Ophiostoma piceae (strain UAMH 11346)</name>
    <name type="common">Sap stain fungus</name>
    <dbReference type="NCBI Taxonomy" id="1262450"/>
    <lineage>
        <taxon>Eukaryota</taxon>
        <taxon>Fungi</taxon>
        <taxon>Dikarya</taxon>
        <taxon>Ascomycota</taxon>
        <taxon>Pezizomycotina</taxon>
        <taxon>Sordariomycetes</taxon>
        <taxon>Sordariomycetidae</taxon>
        <taxon>Ophiostomatales</taxon>
        <taxon>Ophiostomataceae</taxon>
        <taxon>Ophiostoma</taxon>
    </lineage>
</organism>
<dbReference type="OrthoDB" id="25002at2759"/>
<feature type="compositionally biased region" description="Low complexity" evidence="4">
    <location>
        <begin position="440"/>
        <end position="453"/>
    </location>
</feature>
<dbReference type="InterPro" id="IPR043198">
    <property type="entry name" value="Cyclin/Ssn8"/>
</dbReference>
<dbReference type="HOGENOM" id="CLU_022000_7_1_1"/>
<evidence type="ECO:0000256" key="1">
    <source>
        <dbReference type="ARBA" id="ARBA00008638"/>
    </source>
</evidence>
<dbReference type="eggNOG" id="KOG0834">
    <property type="taxonomic scope" value="Eukaryota"/>
</dbReference>
<evidence type="ECO:0000313" key="6">
    <source>
        <dbReference type="EMBL" id="EPE04868.1"/>
    </source>
</evidence>
<feature type="compositionally biased region" description="Polar residues" evidence="4">
    <location>
        <begin position="491"/>
        <end position="507"/>
    </location>
</feature>
<dbReference type="Gene3D" id="1.10.472.10">
    <property type="entry name" value="Cyclin-like"/>
    <property type="match status" value="2"/>
</dbReference>
<dbReference type="InterPro" id="IPR006671">
    <property type="entry name" value="Cyclin_N"/>
</dbReference>
<feature type="compositionally biased region" description="Polar residues" evidence="4">
    <location>
        <begin position="50"/>
        <end position="60"/>
    </location>
</feature>
<dbReference type="GO" id="GO:0016538">
    <property type="term" value="F:cyclin-dependent protein serine/threonine kinase regulator activity"/>
    <property type="evidence" value="ECO:0007669"/>
    <property type="project" value="InterPro"/>
</dbReference>
<dbReference type="GO" id="GO:0006357">
    <property type="term" value="P:regulation of transcription by RNA polymerase II"/>
    <property type="evidence" value="ECO:0007669"/>
    <property type="project" value="InterPro"/>
</dbReference>
<dbReference type="SUPFAM" id="SSF47954">
    <property type="entry name" value="Cyclin-like"/>
    <property type="match status" value="2"/>
</dbReference>
<dbReference type="STRING" id="1262450.S3CEY3"/>
<dbReference type="SMART" id="SM00385">
    <property type="entry name" value="CYCLIN"/>
    <property type="match status" value="2"/>
</dbReference>
<feature type="region of interest" description="Disordered" evidence="4">
    <location>
        <begin position="1"/>
        <end position="129"/>
    </location>
</feature>